<gene>
    <name evidence="1" type="ORF">ERS008667_04470</name>
</gene>
<dbReference type="Pfam" id="PF14112">
    <property type="entry name" value="DUF4284"/>
    <property type="match status" value="1"/>
</dbReference>
<evidence type="ECO:0008006" key="3">
    <source>
        <dbReference type="Google" id="ProtNLM"/>
    </source>
</evidence>
<accession>A0A0T9RU69</accession>
<organism evidence="1 2">
    <name type="scientific">Yersinia similis</name>
    <dbReference type="NCBI Taxonomy" id="367190"/>
    <lineage>
        <taxon>Bacteria</taxon>
        <taxon>Pseudomonadati</taxon>
        <taxon>Pseudomonadota</taxon>
        <taxon>Gammaproteobacteria</taxon>
        <taxon>Enterobacterales</taxon>
        <taxon>Yersiniaceae</taxon>
        <taxon>Yersinia</taxon>
    </lineage>
</organism>
<reference evidence="1 2" key="1">
    <citation type="submission" date="2015-03" db="EMBL/GenBank/DDBJ databases">
        <authorList>
            <person name="Murphy D."/>
        </authorList>
    </citation>
    <scope>NUCLEOTIDE SEQUENCE [LARGE SCALE GENOMIC DNA]</scope>
    <source>
        <strain evidence="1 2">Y233</strain>
    </source>
</reference>
<name>A0A0T9RU69_9GAMM</name>
<dbReference type="Proteomes" id="UP000038204">
    <property type="component" value="Unassembled WGS sequence"/>
</dbReference>
<dbReference type="AlphaFoldDB" id="A0A0T9RU69"/>
<dbReference type="EMBL" id="CQBK01000121">
    <property type="protein sequence ID" value="CNI85954.1"/>
    <property type="molecule type" value="Genomic_DNA"/>
</dbReference>
<proteinExistence type="predicted"/>
<dbReference type="InterPro" id="IPR025560">
    <property type="entry name" value="Imm22"/>
</dbReference>
<evidence type="ECO:0000313" key="2">
    <source>
        <dbReference type="Proteomes" id="UP000038204"/>
    </source>
</evidence>
<protein>
    <recommendedName>
        <fullName evidence="3">Immunity protein 22</fullName>
    </recommendedName>
</protein>
<evidence type="ECO:0000313" key="1">
    <source>
        <dbReference type="EMBL" id="CNI85954.1"/>
    </source>
</evidence>
<sequence>MKYFELDYSVEGDFNNPNYKLCEFCKDIGTQWYDSDFIGIMPRHEQEVSLDEILLDAAVDQDEFSLVKSECDKLGIKKANAIFWYQDPDLVIKKPIKDQYNGLRYIGLFSGD</sequence>